<evidence type="ECO:0000256" key="5">
    <source>
        <dbReference type="SAM" id="MobiDB-lite"/>
    </source>
</evidence>
<dbReference type="GO" id="GO:1990573">
    <property type="term" value="P:potassium ion import across plasma membrane"/>
    <property type="evidence" value="ECO:0007669"/>
    <property type="project" value="TreeGrafter"/>
</dbReference>
<evidence type="ECO:0000313" key="9">
    <source>
        <dbReference type="Proteomes" id="UP000023152"/>
    </source>
</evidence>
<feature type="transmembrane region" description="Helical" evidence="6">
    <location>
        <begin position="126"/>
        <end position="150"/>
    </location>
</feature>
<evidence type="ECO:0000256" key="3">
    <source>
        <dbReference type="ARBA" id="ARBA00022989"/>
    </source>
</evidence>
<organism evidence="8 9">
    <name type="scientific">Reticulomyxa filosa</name>
    <dbReference type="NCBI Taxonomy" id="46433"/>
    <lineage>
        <taxon>Eukaryota</taxon>
        <taxon>Sar</taxon>
        <taxon>Rhizaria</taxon>
        <taxon>Retaria</taxon>
        <taxon>Foraminifera</taxon>
        <taxon>Monothalamids</taxon>
        <taxon>Reticulomyxidae</taxon>
        <taxon>Reticulomyxa</taxon>
    </lineage>
</organism>
<gene>
    <name evidence="8" type="ORF">RFI_03084</name>
</gene>
<dbReference type="Pfam" id="PF00324">
    <property type="entry name" value="AA_permease"/>
    <property type="match status" value="1"/>
</dbReference>
<dbReference type="Gene3D" id="1.20.1740.10">
    <property type="entry name" value="Amino acid/polyamine transporter I"/>
    <property type="match status" value="1"/>
</dbReference>
<evidence type="ECO:0000256" key="2">
    <source>
        <dbReference type="ARBA" id="ARBA00022692"/>
    </source>
</evidence>
<evidence type="ECO:0000259" key="7">
    <source>
        <dbReference type="Pfam" id="PF00324"/>
    </source>
</evidence>
<proteinExistence type="predicted"/>
<dbReference type="InterPro" id="IPR004842">
    <property type="entry name" value="SLC12A_fam"/>
</dbReference>
<dbReference type="GO" id="GO:0016020">
    <property type="term" value="C:membrane"/>
    <property type="evidence" value="ECO:0007669"/>
    <property type="project" value="UniProtKB-SubCell"/>
</dbReference>
<evidence type="ECO:0000256" key="1">
    <source>
        <dbReference type="ARBA" id="ARBA00004141"/>
    </source>
</evidence>
<accession>X6P665</accession>
<feature type="transmembrane region" description="Helical" evidence="6">
    <location>
        <begin position="98"/>
        <end position="120"/>
    </location>
</feature>
<dbReference type="OrthoDB" id="2020542at2759"/>
<dbReference type="GO" id="GO:0015379">
    <property type="term" value="F:potassium:chloride symporter activity"/>
    <property type="evidence" value="ECO:0007669"/>
    <property type="project" value="TreeGrafter"/>
</dbReference>
<protein>
    <recommendedName>
        <fullName evidence="7">Amino acid permease/ SLC12A domain-containing protein</fullName>
    </recommendedName>
</protein>
<comment type="caution">
    <text evidence="8">The sequence shown here is derived from an EMBL/GenBank/DDBJ whole genome shotgun (WGS) entry which is preliminary data.</text>
</comment>
<feature type="compositionally biased region" description="Basic and acidic residues" evidence="5">
    <location>
        <begin position="1"/>
        <end position="17"/>
    </location>
</feature>
<dbReference type="AlphaFoldDB" id="X6P665"/>
<name>X6P665_RETFI</name>
<reference evidence="8 9" key="1">
    <citation type="journal article" date="2013" name="Curr. Biol.">
        <title>The Genome of the Foraminiferan Reticulomyxa filosa.</title>
        <authorList>
            <person name="Glockner G."/>
            <person name="Hulsmann N."/>
            <person name="Schleicher M."/>
            <person name="Noegel A.A."/>
            <person name="Eichinger L."/>
            <person name="Gallinger C."/>
            <person name="Pawlowski J."/>
            <person name="Sierra R."/>
            <person name="Euteneuer U."/>
            <person name="Pillet L."/>
            <person name="Moustafa A."/>
            <person name="Platzer M."/>
            <person name="Groth M."/>
            <person name="Szafranski K."/>
            <person name="Schliwa M."/>
        </authorList>
    </citation>
    <scope>NUCLEOTIDE SEQUENCE [LARGE SCALE GENOMIC DNA]</scope>
</reference>
<feature type="transmembrane region" description="Helical" evidence="6">
    <location>
        <begin position="171"/>
        <end position="192"/>
    </location>
</feature>
<dbReference type="GO" id="GO:0055075">
    <property type="term" value="P:potassium ion homeostasis"/>
    <property type="evidence" value="ECO:0007669"/>
    <property type="project" value="TreeGrafter"/>
</dbReference>
<dbReference type="GO" id="GO:0006884">
    <property type="term" value="P:cell volume homeostasis"/>
    <property type="evidence" value="ECO:0007669"/>
    <property type="project" value="TreeGrafter"/>
</dbReference>
<comment type="subcellular location">
    <subcellularLocation>
        <location evidence="1">Membrane</location>
        <topology evidence="1">Multi-pass membrane protein</topology>
    </subcellularLocation>
</comment>
<feature type="domain" description="Amino acid permease/ SLC12A" evidence="7">
    <location>
        <begin position="105"/>
        <end position="215"/>
    </location>
</feature>
<dbReference type="PANTHER" id="PTHR11827">
    <property type="entry name" value="SOLUTE CARRIER FAMILY 12, CATION COTRANSPORTERS"/>
    <property type="match status" value="1"/>
</dbReference>
<evidence type="ECO:0000256" key="6">
    <source>
        <dbReference type="SAM" id="Phobius"/>
    </source>
</evidence>
<feature type="non-terminal residue" evidence="8">
    <location>
        <position position="223"/>
    </location>
</feature>
<sequence length="223" mass="23792">MVISDKTTEKTDDKTELETMLSDAKGSMSARETKEPAQYDTLKSQADTLKSQADTLKSQGDTLKSEVATTGTEEDFAKQGIKKGSVTTSPKYGTWDGAFVNVFVSILGVIMFLRLAFVVGETGLPYFIVILGLSTLVTVLTSLSLSAICSNGIPKGGGAYYMISRTIGPHIGTAIGLLLSIGMSVAISSYIIGFAETMQSNIGLVTDSPRNGLFLCVWFIFVL</sequence>
<keyword evidence="3 6" id="KW-1133">Transmembrane helix</keyword>
<evidence type="ECO:0000313" key="8">
    <source>
        <dbReference type="EMBL" id="ETO34010.1"/>
    </source>
</evidence>
<keyword evidence="4 6" id="KW-0472">Membrane</keyword>
<dbReference type="Proteomes" id="UP000023152">
    <property type="component" value="Unassembled WGS sequence"/>
</dbReference>
<keyword evidence="2 6" id="KW-0812">Transmembrane</keyword>
<feature type="region of interest" description="Disordered" evidence="5">
    <location>
        <begin position="1"/>
        <end position="41"/>
    </location>
</feature>
<evidence type="ECO:0000256" key="4">
    <source>
        <dbReference type="ARBA" id="ARBA00023136"/>
    </source>
</evidence>
<dbReference type="GO" id="GO:0055064">
    <property type="term" value="P:chloride ion homeostasis"/>
    <property type="evidence" value="ECO:0007669"/>
    <property type="project" value="TreeGrafter"/>
</dbReference>
<dbReference type="EMBL" id="ASPP01002949">
    <property type="protein sequence ID" value="ETO34010.1"/>
    <property type="molecule type" value="Genomic_DNA"/>
</dbReference>
<dbReference type="PANTHER" id="PTHR11827:SF72">
    <property type="entry name" value="GH08340P"/>
    <property type="match status" value="1"/>
</dbReference>
<dbReference type="InterPro" id="IPR004841">
    <property type="entry name" value="AA-permease/SLC12A_dom"/>
</dbReference>
<keyword evidence="9" id="KW-1185">Reference proteome</keyword>